<gene>
    <name evidence="2" type="ORF">CAAN4_D06326</name>
</gene>
<evidence type="ECO:0000256" key="1">
    <source>
        <dbReference type="SAM" id="Phobius"/>
    </source>
</evidence>
<evidence type="ECO:0000313" key="2">
    <source>
        <dbReference type="EMBL" id="CAK7903792.1"/>
    </source>
</evidence>
<dbReference type="Proteomes" id="UP001497600">
    <property type="component" value="Chromosome D"/>
</dbReference>
<feature type="transmembrane region" description="Helical" evidence="1">
    <location>
        <begin position="267"/>
        <end position="291"/>
    </location>
</feature>
<keyword evidence="3" id="KW-1185">Reference proteome</keyword>
<proteinExistence type="predicted"/>
<organism evidence="2 3">
    <name type="scientific">[Candida] anglica</name>
    <dbReference type="NCBI Taxonomy" id="148631"/>
    <lineage>
        <taxon>Eukaryota</taxon>
        <taxon>Fungi</taxon>
        <taxon>Dikarya</taxon>
        <taxon>Ascomycota</taxon>
        <taxon>Saccharomycotina</taxon>
        <taxon>Pichiomycetes</taxon>
        <taxon>Debaryomycetaceae</taxon>
        <taxon>Kurtzmaniella</taxon>
    </lineage>
</organism>
<keyword evidence="1" id="KW-0472">Membrane</keyword>
<sequence>MQSNSFELLSTGDDEKEIDITQPPRTNPISRKLPSKYWVLRLLLATLSFCVVQLNVASLLSCNENSIYGCTPQFSVQTYEDSKFSNSCISMIQDALSLVSFVATDFTGDSMDNDSKVAIIDTLSSENIFNVNFNGYCRFNYGTKLQKCHKSHLEIISCWTLDVGLQLGAVSNRSEIVGESFVSTYGTVLRSLNDLYISGQKEEEDNSSQVLDMSTLQMIRMLNITDLFTKILSSISKISVHLSFLVMIYSILLFIKPIQTIILQLLIFCDILLCLQIILNSVMWISVLIYINKFEQIFNRFDFATIKLSTGFILTILNAIILFILVLLTIKLHQEKSKRHPHN</sequence>
<evidence type="ECO:0000313" key="3">
    <source>
        <dbReference type="Proteomes" id="UP001497600"/>
    </source>
</evidence>
<feature type="transmembrane region" description="Helical" evidence="1">
    <location>
        <begin position="311"/>
        <end position="330"/>
    </location>
</feature>
<keyword evidence="1" id="KW-1133">Transmembrane helix</keyword>
<keyword evidence="1" id="KW-0812">Transmembrane</keyword>
<name>A0ABP0EAW3_9ASCO</name>
<accession>A0ABP0EAW3</accession>
<reference evidence="2 3" key="1">
    <citation type="submission" date="2024-01" db="EMBL/GenBank/DDBJ databases">
        <authorList>
            <consortium name="Genoscope - CEA"/>
            <person name="William W."/>
        </authorList>
    </citation>
    <scope>NUCLEOTIDE SEQUENCE [LARGE SCALE GENOMIC DNA]</scope>
    <source>
        <strain evidence="2 3">29B2s-10</strain>
    </source>
</reference>
<protein>
    <submittedName>
        <fullName evidence="2">Uncharacterized protein</fullName>
    </submittedName>
</protein>
<feature type="transmembrane region" description="Helical" evidence="1">
    <location>
        <begin position="238"/>
        <end position="255"/>
    </location>
</feature>
<dbReference type="EMBL" id="OZ004256">
    <property type="protein sequence ID" value="CAK7903792.1"/>
    <property type="molecule type" value="Genomic_DNA"/>
</dbReference>